<evidence type="ECO:0000256" key="3">
    <source>
        <dbReference type="ARBA" id="ARBA00023163"/>
    </source>
</evidence>
<dbReference type="PANTHER" id="PTHR46796:SF7">
    <property type="entry name" value="ARAC FAMILY TRANSCRIPTIONAL REGULATOR"/>
    <property type="match status" value="1"/>
</dbReference>
<dbReference type="EMBL" id="LVXG01000034">
    <property type="protein sequence ID" value="OQP44457.1"/>
    <property type="molecule type" value="Genomic_DNA"/>
</dbReference>
<dbReference type="OrthoDB" id="4480133at2"/>
<dbReference type="AlphaFoldDB" id="A0A1V9EE85"/>
<dbReference type="Pfam" id="PF12833">
    <property type="entry name" value="HTH_18"/>
    <property type="match status" value="1"/>
</dbReference>
<dbReference type="GO" id="GO:0003700">
    <property type="term" value="F:DNA-binding transcription factor activity"/>
    <property type="evidence" value="ECO:0007669"/>
    <property type="project" value="InterPro"/>
</dbReference>
<keyword evidence="1" id="KW-0805">Transcription regulation</keyword>
<reference evidence="6" key="1">
    <citation type="submission" date="2016-04" db="EMBL/GenBank/DDBJ databases">
        <authorList>
            <person name="Chen L."/>
            <person name="Zhuang W."/>
            <person name="Wang G."/>
        </authorList>
    </citation>
    <scope>NUCLEOTIDE SEQUENCE [LARGE SCALE GENOMIC DNA]</scope>
    <source>
        <strain evidence="6">17621</strain>
    </source>
</reference>
<keyword evidence="2" id="KW-0238">DNA-binding</keyword>
<name>A0A1V9EE85_9BACT</name>
<evidence type="ECO:0000313" key="5">
    <source>
        <dbReference type="EMBL" id="OQP44457.1"/>
    </source>
</evidence>
<evidence type="ECO:0000256" key="1">
    <source>
        <dbReference type="ARBA" id="ARBA00023015"/>
    </source>
</evidence>
<gene>
    <name evidence="5" type="ORF">A4H97_08750</name>
</gene>
<dbReference type="SMART" id="SM00342">
    <property type="entry name" value="HTH_ARAC"/>
    <property type="match status" value="1"/>
</dbReference>
<keyword evidence="3" id="KW-0804">Transcription</keyword>
<comment type="caution">
    <text evidence="5">The sequence shown here is derived from an EMBL/GenBank/DDBJ whole genome shotgun (WGS) entry which is preliminary data.</text>
</comment>
<dbReference type="Gene3D" id="1.10.10.60">
    <property type="entry name" value="Homeodomain-like"/>
    <property type="match status" value="1"/>
</dbReference>
<evidence type="ECO:0000259" key="4">
    <source>
        <dbReference type="PROSITE" id="PS01124"/>
    </source>
</evidence>
<dbReference type="Proteomes" id="UP000192610">
    <property type="component" value="Unassembled WGS sequence"/>
</dbReference>
<dbReference type="PROSITE" id="PS01124">
    <property type="entry name" value="HTH_ARAC_FAMILY_2"/>
    <property type="match status" value="1"/>
</dbReference>
<dbReference type="InterPro" id="IPR054015">
    <property type="entry name" value="ExsA-like_N"/>
</dbReference>
<dbReference type="RefSeq" id="WP_081202506.1">
    <property type="nucleotide sequence ID" value="NZ_FOCZ01000006.1"/>
</dbReference>
<dbReference type="STRING" id="354355.SAMN05660816_03796"/>
<dbReference type="InterPro" id="IPR050204">
    <property type="entry name" value="AraC_XylS_family_regulators"/>
</dbReference>
<protein>
    <recommendedName>
        <fullName evidence="4">HTH araC/xylS-type domain-containing protein</fullName>
    </recommendedName>
</protein>
<organism evidence="5 6">
    <name type="scientific">Niastella yeongjuensis</name>
    <dbReference type="NCBI Taxonomy" id="354355"/>
    <lineage>
        <taxon>Bacteria</taxon>
        <taxon>Pseudomonadati</taxon>
        <taxon>Bacteroidota</taxon>
        <taxon>Chitinophagia</taxon>
        <taxon>Chitinophagales</taxon>
        <taxon>Chitinophagaceae</taxon>
        <taxon>Niastella</taxon>
    </lineage>
</organism>
<dbReference type="InterPro" id="IPR018060">
    <property type="entry name" value="HTH_AraC"/>
</dbReference>
<proteinExistence type="predicted"/>
<keyword evidence="6" id="KW-1185">Reference proteome</keyword>
<dbReference type="PANTHER" id="PTHR46796">
    <property type="entry name" value="HTH-TYPE TRANSCRIPTIONAL ACTIVATOR RHAS-RELATED"/>
    <property type="match status" value="1"/>
</dbReference>
<dbReference type="SUPFAM" id="SSF46689">
    <property type="entry name" value="Homeodomain-like"/>
    <property type="match status" value="1"/>
</dbReference>
<evidence type="ECO:0000313" key="6">
    <source>
        <dbReference type="Proteomes" id="UP000192610"/>
    </source>
</evidence>
<dbReference type="Pfam" id="PF22200">
    <property type="entry name" value="ExsA_N"/>
    <property type="match status" value="1"/>
</dbReference>
<accession>A0A1V9EE85</accession>
<sequence length="266" mass="30129">MGQPETLYQSKVFLSCKREKEYTRELVLDQHALSHIVTGIFSITDARATYTFHPGQTVIVPRNLPLRVAKIPAADEPFRSVSIYYSAGMLQQFYAAHPVNTTPHQPANFMAIPSHPLLESVFNSLLPYFELEDGLPNGLAELKIQESLTVLNNVAPQAGQLLGSLQEPGKVDLVSFMDQHFMYNLPLEKFAYLTGRSLTTFKKDFKTVFKDTPGRWLTAKRLELAHYQLSIQKRKPSDIYLDAGFENFSHFSFAFKKKFGHSPANL</sequence>
<evidence type="ECO:0000256" key="2">
    <source>
        <dbReference type="ARBA" id="ARBA00023125"/>
    </source>
</evidence>
<dbReference type="InterPro" id="IPR009057">
    <property type="entry name" value="Homeodomain-like_sf"/>
</dbReference>
<dbReference type="GO" id="GO:0043565">
    <property type="term" value="F:sequence-specific DNA binding"/>
    <property type="evidence" value="ECO:0007669"/>
    <property type="project" value="InterPro"/>
</dbReference>
<feature type="domain" description="HTH araC/xylS-type" evidence="4">
    <location>
        <begin position="171"/>
        <end position="266"/>
    </location>
</feature>